<dbReference type="Gene3D" id="3.30.200.20">
    <property type="entry name" value="Phosphorylase Kinase, domain 1"/>
    <property type="match status" value="1"/>
</dbReference>
<dbReference type="SMART" id="SM00220">
    <property type="entry name" value="S_TKc"/>
    <property type="match status" value="1"/>
</dbReference>
<dbReference type="PROSITE" id="PS50011">
    <property type="entry name" value="PROTEIN_KINASE_DOM"/>
    <property type="match status" value="1"/>
</dbReference>
<evidence type="ECO:0000256" key="2">
    <source>
        <dbReference type="ARBA" id="ARBA00022679"/>
    </source>
</evidence>
<keyword evidence="3" id="KW-0547">Nucleotide-binding</keyword>
<evidence type="ECO:0000256" key="6">
    <source>
        <dbReference type="SAM" id="Phobius"/>
    </source>
</evidence>
<keyword evidence="6" id="KW-1133">Transmembrane helix</keyword>
<protein>
    <recommendedName>
        <fullName evidence="7">Protein kinase domain-containing protein</fullName>
    </recommendedName>
</protein>
<feature type="transmembrane region" description="Helical" evidence="6">
    <location>
        <begin position="328"/>
        <end position="351"/>
    </location>
</feature>
<comment type="caution">
    <text evidence="8">The sequence shown here is derived from an EMBL/GenBank/DDBJ whole genome shotgun (WGS) entry which is preliminary data.</text>
</comment>
<reference evidence="8" key="1">
    <citation type="journal article" date="2015" name="Nature">
        <title>Complex archaea that bridge the gap between prokaryotes and eukaryotes.</title>
        <authorList>
            <person name="Spang A."/>
            <person name="Saw J.H."/>
            <person name="Jorgensen S.L."/>
            <person name="Zaremba-Niedzwiedzka K."/>
            <person name="Martijn J."/>
            <person name="Lind A.E."/>
            <person name="van Eijk R."/>
            <person name="Schleper C."/>
            <person name="Guy L."/>
            <person name="Ettema T.J."/>
        </authorList>
    </citation>
    <scope>NUCLEOTIDE SEQUENCE</scope>
</reference>
<keyword evidence="6" id="KW-0812">Transmembrane</keyword>
<sequence length="601" mass="68076">MTAGESFAIIRGRYDYLTELKKDICSLKSGKMKNLGKYKITSILGKGAMGIVYRALDPDINREVAVKTIRFDLVSEEDDREEMMERFMREAQAAGKLTHPNIITIYDVGREKEMTYIVMQLIEGHSLQKVISSGEKNSTEEVIRLMDQLCSALDYAHDNGIIHRDIKPANILLDKEGKPFIVDFGVARLETSTLTEAGTTLGTPSYMSPEQVMGKKVDRRSDIFSLGGILYELLTGKRAFQAQSITTVIYKIIHEEPIALTEVKKGLPIGFERIVCKALAKDPNNRYPSCSELAADLHKIDQVSDKTIPVTMMKEELPTLMMKKKRKLWPIIAISAALILLAAAGGSYILYQKTGEIPFLSGVFKGMKTEEPPLPPPLETVIPSSTEDKLNRAKESLEKGDYDGTIKFAEEVTAKYPKNKIAQDYIAKAKNEIMIAQILETGISSYENRDYRQCLQEMEKILELDKDHKEAKKYWNLADKTIYEANSIQKITKIIESLRKAHEEKDLPSILYYVGSPNLQSTKRSDTMDIFNYYDSMKSIVDKASISIRFSDRKHAEVKFSNFSTAVNKQTGQRTMIFEGQVIWTMEKQGNVWKITKEDKK</sequence>
<dbReference type="PANTHER" id="PTHR43289:SF34">
    <property type="entry name" value="SERINE_THREONINE-PROTEIN KINASE YBDM-RELATED"/>
    <property type="match status" value="1"/>
</dbReference>
<evidence type="ECO:0000256" key="4">
    <source>
        <dbReference type="ARBA" id="ARBA00022777"/>
    </source>
</evidence>
<dbReference type="Gene3D" id="1.25.40.10">
    <property type="entry name" value="Tetratricopeptide repeat domain"/>
    <property type="match status" value="1"/>
</dbReference>
<dbReference type="PANTHER" id="PTHR43289">
    <property type="entry name" value="MITOGEN-ACTIVATED PROTEIN KINASE KINASE KINASE 20-RELATED"/>
    <property type="match status" value="1"/>
</dbReference>
<evidence type="ECO:0000313" key="8">
    <source>
        <dbReference type="EMBL" id="KKN53728.1"/>
    </source>
</evidence>
<dbReference type="InterPro" id="IPR000719">
    <property type="entry name" value="Prot_kinase_dom"/>
</dbReference>
<dbReference type="InterPro" id="IPR017441">
    <property type="entry name" value="Protein_kinase_ATP_BS"/>
</dbReference>
<dbReference type="AlphaFoldDB" id="A0A0F9UJD5"/>
<dbReference type="GO" id="GO:0004674">
    <property type="term" value="F:protein serine/threonine kinase activity"/>
    <property type="evidence" value="ECO:0007669"/>
    <property type="project" value="UniProtKB-KW"/>
</dbReference>
<keyword evidence="1" id="KW-0723">Serine/threonine-protein kinase</keyword>
<evidence type="ECO:0000259" key="7">
    <source>
        <dbReference type="PROSITE" id="PS50011"/>
    </source>
</evidence>
<feature type="domain" description="Protein kinase" evidence="7">
    <location>
        <begin position="38"/>
        <end position="301"/>
    </location>
</feature>
<dbReference type="FunFam" id="1.10.510.10:FF:000021">
    <property type="entry name" value="Serine/threonine protein kinase"/>
    <property type="match status" value="1"/>
</dbReference>
<dbReference type="InterPro" id="IPR011009">
    <property type="entry name" value="Kinase-like_dom_sf"/>
</dbReference>
<name>A0A0F9UJD5_9ZZZZ</name>
<dbReference type="EMBL" id="LAZR01000958">
    <property type="protein sequence ID" value="KKN53728.1"/>
    <property type="molecule type" value="Genomic_DNA"/>
</dbReference>
<organism evidence="8">
    <name type="scientific">marine sediment metagenome</name>
    <dbReference type="NCBI Taxonomy" id="412755"/>
    <lineage>
        <taxon>unclassified sequences</taxon>
        <taxon>metagenomes</taxon>
        <taxon>ecological metagenomes</taxon>
    </lineage>
</organism>
<keyword evidence="6" id="KW-0472">Membrane</keyword>
<dbReference type="GO" id="GO:0005524">
    <property type="term" value="F:ATP binding"/>
    <property type="evidence" value="ECO:0007669"/>
    <property type="project" value="UniProtKB-KW"/>
</dbReference>
<dbReference type="SUPFAM" id="SSF56112">
    <property type="entry name" value="Protein kinase-like (PK-like)"/>
    <property type="match status" value="1"/>
</dbReference>
<dbReference type="PROSITE" id="PS00108">
    <property type="entry name" value="PROTEIN_KINASE_ST"/>
    <property type="match status" value="1"/>
</dbReference>
<accession>A0A0F9UJD5</accession>
<dbReference type="Gene3D" id="1.10.510.10">
    <property type="entry name" value="Transferase(Phosphotransferase) domain 1"/>
    <property type="match status" value="1"/>
</dbReference>
<dbReference type="InterPro" id="IPR008271">
    <property type="entry name" value="Ser/Thr_kinase_AS"/>
</dbReference>
<evidence type="ECO:0000256" key="5">
    <source>
        <dbReference type="ARBA" id="ARBA00022840"/>
    </source>
</evidence>
<dbReference type="PROSITE" id="PS00107">
    <property type="entry name" value="PROTEIN_KINASE_ATP"/>
    <property type="match status" value="1"/>
</dbReference>
<keyword evidence="5" id="KW-0067">ATP-binding</keyword>
<evidence type="ECO:0000256" key="3">
    <source>
        <dbReference type="ARBA" id="ARBA00022741"/>
    </source>
</evidence>
<evidence type="ECO:0000256" key="1">
    <source>
        <dbReference type="ARBA" id="ARBA00022527"/>
    </source>
</evidence>
<gene>
    <name evidence="8" type="ORF">LCGC14_0599380</name>
</gene>
<keyword evidence="2" id="KW-0808">Transferase</keyword>
<dbReference type="InterPro" id="IPR011990">
    <property type="entry name" value="TPR-like_helical_dom_sf"/>
</dbReference>
<dbReference type="CDD" id="cd14014">
    <property type="entry name" value="STKc_PknB_like"/>
    <property type="match status" value="1"/>
</dbReference>
<proteinExistence type="predicted"/>
<keyword evidence="4" id="KW-0418">Kinase</keyword>
<dbReference type="SUPFAM" id="SSF48452">
    <property type="entry name" value="TPR-like"/>
    <property type="match status" value="1"/>
</dbReference>
<dbReference type="Pfam" id="PF00069">
    <property type="entry name" value="Pkinase"/>
    <property type="match status" value="1"/>
</dbReference>